<accession>A0A0C3B4B6</accession>
<feature type="region of interest" description="Disordered" evidence="1">
    <location>
        <begin position="1"/>
        <end position="48"/>
    </location>
</feature>
<sequence length="77" mass="8304">MHHSTNNGDGGTSGNHHHHGDHNTTTTTTTTTTGNDSGGAHLNPFPPQLNVLVLNESQCIVEDEEDEEGIDIEEEEE</sequence>
<dbReference type="HOGENOM" id="CLU_2638963_0_0_1"/>
<dbReference type="AlphaFoldDB" id="A0A0C3B4B6"/>
<reference evidence="3" key="2">
    <citation type="submission" date="2015-01" db="EMBL/GenBank/DDBJ databases">
        <title>Evolutionary Origins and Diversification of the Mycorrhizal Mutualists.</title>
        <authorList>
            <consortium name="DOE Joint Genome Institute"/>
            <consortium name="Mycorrhizal Genomics Consortium"/>
            <person name="Kohler A."/>
            <person name="Kuo A."/>
            <person name="Nagy L.G."/>
            <person name="Floudas D."/>
            <person name="Copeland A."/>
            <person name="Barry K.W."/>
            <person name="Cichocki N."/>
            <person name="Veneault-Fourrey C."/>
            <person name="LaButti K."/>
            <person name="Lindquist E.A."/>
            <person name="Lipzen A."/>
            <person name="Lundell T."/>
            <person name="Morin E."/>
            <person name="Murat C."/>
            <person name="Riley R."/>
            <person name="Ohm R."/>
            <person name="Sun H."/>
            <person name="Tunlid A."/>
            <person name="Henrissat B."/>
            <person name="Grigoriev I.V."/>
            <person name="Hibbett D.S."/>
            <person name="Martin F."/>
        </authorList>
    </citation>
    <scope>NUCLEOTIDE SEQUENCE [LARGE SCALE GENOMIC DNA]</scope>
    <source>
        <strain evidence="3">F 1598</strain>
    </source>
</reference>
<feature type="compositionally biased region" description="Low complexity" evidence="1">
    <location>
        <begin position="23"/>
        <end position="39"/>
    </location>
</feature>
<evidence type="ECO:0000256" key="1">
    <source>
        <dbReference type="SAM" id="MobiDB-lite"/>
    </source>
</evidence>
<reference evidence="2 3" key="1">
    <citation type="submission" date="2014-04" db="EMBL/GenBank/DDBJ databases">
        <authorList>
            <consortium name="DOE Joint Genome Institute"/>
            <person name="Kuo A."/>
            <person name="Tarkka M."/>
            <person name="Buscot F."/>
            <person name="Kohler A."/>
            <person name="Nagy L.G."/>
            <person name="Floudas D."/>
            <person name="Copeland A."/>
            <person name="Barry K.W."/>
            <person name="Cichocki N."/>
            <person name="Veneault-Fourrey C."/>
            <person name="LaButti K."/>
            <person name="Lindquist E.A."/>
            <person name="Lipzen A."/>
            <person name="Lundell T."/>
            <person name="Morin E."/>
            <person name="Murat C."/>
            <person name="Sun H."/>
            <person name="Tunlid A."/>
            <person name="Henrissat B."/>
            <person name="Grigoriev I.V."/>
            <person name="Hibbett D.S."/>
            <person name="Martin F."/>
            <person name="Nordberg H.P."/>
            <person name="Cantor M.N."/>
            <person name="Hua S.X."/>
        </authorList>
    </citation>
    <scope>NUCLEOTIDE SEQUENCE [LARGE SCALE GENOMIC DNA]</scope>
    <source>
        <strain evidence="2 3">F 1598</strain>
    </source>
</reference>
<dbReference type="InParanoid" id="A0A0C3B4B6"/>
<evidence type="ECO:0000313" key="3">
    <source>
        <dbReference type="Proteomes" id="UP000054166"/>
    </source>
</evidence>
<dbReference type="Proteomes" id="UP000054166">
    <property type="component" value="Unassembled WGS sequence"/>
</dbReference>
<dbReference type="EMBL" id="KN833164">
    <property type="protein sequence ID" value="KIM72097.1"/>
    <property type="molecule type" value="Genomic_DNA"/>
</dbReference>
<evidence type="ECO:0000313" key="2">
    <source>
        <dbReference type="EMBL" id="KIM72097.1"/>
    </source>
</evidence>
<proteinExistence type="predicted"/>
<name>A0A0C3B4B6_PILCF</name>
<keyword evidence="3" id="KW-1185">Reference proteome</keyword>
<protein>
    <submittedName>
        <fullName evidence="2">Uncharacterized protein</fullName>
    </submittedName>
</protein>
<gene>
    <name evidence="2" type="ORF">PILCRDRAFT_16452</name>
</gene>
<organism evidence="2 3">
    <name type="scientific">Piloderma croceum (strain F 1598)</name>
    <dbReference type="NCBI Taxonomy" id="765440"/>
    <lineage>
        <taxon>Eukaryota</taxon>
        <taxon>Fungi</taxon>
        <taxon>Dikarya</taxon>
        <taxon>Basidiomycota</taxon>
        <taxon>Agaricomycotina</taxon>
        <taxon>Agaricomycetes</taxon>
        <taxon>Agaricomycetidae</taxon>
        <taxon>Atheliales</taxon>
        <taxon>Atheliaceae</taxon>
        <taxon>Piloderma</taxon>
    </lineage>
</organism>